<dbReference type="InterPro" id="IPR036157">
    <property type="entry name" value="dUTPase-like_sf"/>
</dbReference>
<feature type="transmembrane region" description="Helical" evidence="1">
    <location>
        <begin position="215"/>
        <end position="235"/>
    </location>
</feature>
<dbReference type="RefSeq" id="WP_310876544.1">
    <property type="nucleotide sequence ID" value="NZ_BSYK01000001.1"/>
</dbReference>
<dbReference type="EMBL" id="BSYK01000001">
    <property type="protein sequence ID" value="GMG75480.1"/>
    <property type="molecule type" value="Genomic_DNA"/>
</dbReference>
<organism evidence="2 3">
    <name type="scientific">Priestia megaterium</name>
    <name type="common">Bacillus megaterium</name>
    <dbReference type="NCBI Taxonomy" id="1404"/>
    <lineage>
        <taxon>Bacteria</taxon>
        <taxon>Bacillati</taxon>
        <taxon>Bacillota</taxon>
        <taxon>Bacilli</taxon>
        <taxon>Bacillales</taxon>
        <taxon>Bacillaceae</taxon>
        <taxon>Priestia</taxon>
    </lineage>
</organism>
<dbReference type="SUPFAM" id="SSF51283">
    <property type="entry name" value="dUTPase-like"/>
    <property type="match status" value="1"/>
</dbReference>
<protein>
    <recommendedName>
        <fullName evidence="4">dUTPase-like domain-containing protein</fullName>
    </recommendedName>
</protein>
<proteinExistence type="predicted"/>
<evidence type="ECO:0000313" key="3">
    <source>
        <dbReference type="Proteomes" id="UP001165240"/>
    </source>
</evidence>
<gene>
    <name evidence="2" type="ORF">ShirakiTB12_39480</name>
</gene>
<keyword evidence="1" id="KW-0812">Transmembrane</keyword>
<dbReference type="Gene3D" id="2.70.40.10">
    <property type="match status" value="1"/>
</dbReference>
<sequence length="237" mass="26615">MLLSNNDIKRELIKAKNLSIYPLVVENIKGSSINLTASAHAWDIKSKDSVVSTNKKKITIKGNSTVAIFTREAVWVSRRIGGTYHPRVSLVAKGLGNISTTLDPQWYGLSLVTVSNNTDEDIDIRVGEAFVSVMLYYLNSPATKGIIDNQASRPDLYSKFNLTEDDEEFLNQQWHRNYHGILENMKKSESYNYLVKDKRKFLIGANNFFSHPLTIAVYTGILAVLATILLNVLGFKD</sequence>
<keyword evidence="1" id="KW-0472">Membrane</keyword>
<evidence type="ECO:0000256" key="1">
    <source>
        <dbReference type="SAM" id="Phobius"/>
    </source>
</evidence>
<reference evidence="2" key="1">
    <citation type="journal article" date="2024" name="Appl Microbiol">
        <title>Effect of kuratsuki Bacillus and Priestia on Taste of Sake.</title>
        <authorList>
            <person name="Kobayashi K."/>
            <person name="Nishida H."/>
        </authorList>
    </citation>
    <scope>NUCLEOTIDE SEQUENCE</scope>
    <source>
        <strain evidence="2">B-12</strain>
    </source>
</reference>
<dbReference type="AlphaFoldDB" id="A0AAX6BP56"/>
<keyword evidence="1" id="KW-1133">Transmembrane helix</keyword>
<name>A0AAX6BP56_PRIMG</name>
<evidence type="ECO:0008006" key="4">
    <source>
        <dbReference type="Google" id="ProtNLM"/>
    </source>
</evidence>
<dbReference type="Proteomes" id="UP001165240">
    <property type="component" value="Unassembled WGS sequence"/>
</dbReference>
<evidence type="ECO:0000313" key="2">
    <source>
        <dbReference type="EMBL" id="GMG75480.1"/>
    </source>
</evidence>
<comment type="caution">
    <text evidence="2">The sequence shown here is derived from an EMBL/GenBank/DDBJ whole genome shotgun (WGS) entry which is preliminary data.</text>
</comment>
<accession>A0AAX6BP56</accession>